<evidence type="ECO:0000256" key="1">
    <source>
        <dbReference type="SAM" id="Phobius"/>
    </source>
</evidence>
<dbReference type="AlphaFoldDB" id="A0A4Y2LNZ6"/>
<comment type="caution">
    <text evidence="2">The sequence shown here is derived from an EMBL/GenBank/DDBJ whole genome shotgun (WGS) entry which is preliminary data.</text>
</comment>
<feature type="transmembrane region" description="Helical" evidence="1">
    <location>
        <begin position="15"/>
        <end position="36"/>
    </location>
</feature>
<reference evidence="2 3" key="1">
    <citation type="journal article" date="2019" name="Sci. Rep.">
        <title>Orb-weaving spider Araneus ventricosus genome elucidates the spidroin gene catalogue.</title>
        <authorList>
            <person name="Kono N."/>
            <person name="Nakamura H."/>
            <person name="Ohtoshi R."/>
            <person name="Moran D.A.P."/>
            <person name="Shinohara A."/>
            <person name="Yoshida Y."/>
            <person name="Fujiwara M."/>
            <person name="Mori M."/>
            <person name="Tomita M."/>
            <person name="Arakawa K."/>
        </authorList>
    </citation>
    <scope>NUCLEOTIDE SEQUENCE [LARGE SCALE GENOMIC DNA]</scope>
</reference>
<keyword evidence="3" id="KW-1185">Reference proteome</keyword>
<sequence length="108" mass="11988">MVSSTESTWYFNSPILLSTYFFFLYKFLVFGAAYPFEGSCTGKVNFKSTESSPNCQVLNRLGVLATDLLSTIFCTNSWFFSAAYPIRGSCARESQTTSSTESSPGVKY</sequence>
<dbReference type="EMBL" id="BGPR01006070">
    <property type="protein sequence ID" value="GBN15840.1"/>
    <property type="molecule type" value="Genomic_DNA"/>
</dbReference>
<name>A0A4Y2LNZ6_ARAVE</name>
<evidence type="ECO:0000313" key="3">
    <source>
        <dbReference type="Proteomes" id="UP000499080"/>
    </source>
</evidence>
<gene>
    <name evidence="2" type="ORF">AVEN_268373_1</name>
</gene>
<protein>
    <submittedName>
        <fullName evidence="2">Uncharacterized protein</fullName>
    </submittedName>
</protein>
<keyword evidence="1" id="KW-0812">Transmembrane</keyword>
<proteinExistence type="predicted"/>
<accession>A0A4Y2LNZ6</accession>
<keyword evidence="1" id="KW-0472">Membrane</keyword>
<keyword evidence="1" id="KW-1133">Transmembrane helix</keyword>
<evidence type="ECO:0000313" key="2">
    <source>
        <dbReference type="EMBL" id="GBN15840.1"/>
    </source>
</evidence>
<organism evidence="2 3">
    <name type="scientific">Araneus ventricosus</name>
    <name type="common">Orbweaver spider</name>
    <name type="synonym">Epeira ventricosa</name>
    <dbReference type="NCBI Taxonomy" id="182803"/>
    <lineage>
        <taxon>Eukaryota</taxon>
        <taxon>Metazoa</taxon>
        <taxon>Ecdysozoa</taxon>
        <taxon>Arthropoda</taxon>
        <taxon>Chelicerata</taxon>
        <taxon>Arachnida</taxon>
        <taxon>Araneae</taxon>
        <taxon>Araneomorphae</taxon>
        <taxon>Entelegynae</taxon>
        <taxon>Araneoidea</taxon>
        <taxon>Araneidae</taxon>
        <taxon>Araneus</taxon>
    </lineage>
</organism>
<dbReference type="Proteomes" id="UP000499080">
    <property type="component" value="Unassembled WGS sequence"/>
</dbReference>